<evidence type="ECO:0000256" key="1">
    <source>
        <dbReference type="ARBA" id="ARBA00010515"/>
    </source>
</evidence>
<protein>
    <recommendedName>
        <fullName evidence="3">Alpha/beta hydrolase fold-3 domain-containing protein</fullName>
    </recommendedName>
</protein>
<dbReference type="PANTHER" id="PTHR23025:SF3">
    <property type="entry name" value="HORMONE-SENSITIVE LIPASE"/>
    <property type="match status" value="1"/>
</dbReference>
<organism evidence="4">
    <name type="scientific">marine metagenome</name>
    <dbReference type="NCBI Taxonomy" id="408172"/>
    <lineage>
        <taxon>unclassified sequences</taxon>
        <taxon>metagenomes</taxon>
        <taxon>ecological metagenomes</taxon>
    </lineage>
</organism>
<sequence>ALIFFHGGGFVTGDLQTHDKECRLLCEKAKCLVLAVDYRLAPEAPFPAAVEDAWAVVQWVAGHGADIGVDTTRLAVGGDSAGGNLAAVTALMARDAGILLKLQMLVYPATDASKHYDSFDENKDGPLLTVEVIDWFWSHYLGPQPEEEIRNDWRFSPAQAPSHLDVAPTYLATCSADPLRDEGNAYAEILMSAGVPVNHSMYEGEPHVLFQMFNVCNGAKTLIEECAAALIVAFG</sequence>
<dbReference type="InterPro" id="IPR013094">
    <property type="entry name" value="AB_hydrolase_3"/>
</dbReference>
<dbReference type="Gene3D" id="3.40.50.1820">
    <property type="entry name" value="alpha/beta hydrolase"/>
    <property type="match status" value="1"/>
</dbReference>
<keyword evidence="2" id="KW-0378">Hydrolase</keyword>
<evidence type="ECO:0000313" key="4">
    <source>
        <dbReference type="EMBL" id="SUZ68678.1"/>
    </source>
</evidence>
<proteinExistence type="inferred from homology"/>
<dbReference type="PROSITE" id="PS01173">
    <property type="entry name" value="LIPASE_GDXG_HIS"/>
    <property type="match status" value="1"/>
</dbReference>
<gene>
    <name evidence="4" type="ORF">METZ01_LOCUS21532</name>
</gene>
<dbReference type="InterPro" id="IPR029058">
    <property type="entry name" value="AB_hydrolase_fold"/>
</dbReference>
<evidence type="ECO:0000259" key="3">
    <source>
        <dbReference type="Pfam" id="PF07859"/>
    </source>
</evidence>
<dbReference type="PANTHER" id="PTHR23025">
    <property type="entry name" value="TRIACYLGLYCEROL LIPASE"/>
    <property type="match status" value="1"/>
</dbReference>
<dbReference type="GO" id="GO:0005829">
    <property type="term" value="C:cytosol"/>
    <property type="evidence" value="ECO:0007669"/>
    <property type="project" value="TreeGrafter"/>
</dbReference>
<dbReference type="GO" id="GO:0004771">
    <property type="term" value="F:sterol ester esterase activity"/>
    <property type="evidence" value="ECO:0007669"/>
    <property type="project" value="TreeGrafter"/>
</dbReference>
<name>A0A381PQD7_9ZZZZ</name>
<feature type="domain" description="Alpha/beta hydrolase fold-3" evidence="3">
    <location>
        <begin position="2"/>
        <end position="209"/>
    </location>
</feature>
<comment type="similarity">
    <text evidence="1">Belongs to the 'GDXG' lipolytic enzyme family.</text>
</comment>
<dbReference type="Pfam" id="PF07859">
    <property type="entry name" value="Abhydrolase_3"/>
    <property type="match status" value="1"/>
</dbReference>
<reference evidence="4" key="1">
    <citation type="submission" date="2018-05" db="EMBL/GenBank/DDBJ databases">
        <authorList>
            <person name="Lanie J.A."/>
            <person name="Ng W.-L."/>
            <person name="Kazmierczak K.M."/>
            <person name="Andrzejewski T.M."/>
            <person name="Davidsen T.M."/>
            <person name="Wayne K.J."/>
            <person name="Tettelin H."/>
            <person name="Glass J.I."/>
            <person name="Rusch D."/>
            <person name="Podicherti R."/>
            <person name="Tsui H.-C.T."/>
            <person name="Winkler M.E."/>
        </authorList>
    </citation>
    <scope>NUCLEOTIDE SEQUENCE</scope>
</reference>
<accession>A0A381PQD7</accession>
<dbReference type="EMBL" id="UINC01001039">
    <property type="protein sequence ID" value="SUZ68678.1"/>
    <property type="molecule type" value="Genomic_DNA"/>
</dbReference>
<dbReference type="SUPFAM" id="SSF53474">
    <property type="entry name" value="alpha/beta-Hydrolases"/>
    <property type="match status" value="1"/>
</dbReference>
<dbReference type="InterPro" id="IPR002168">
    <property type="entry name" value="Lipase_GDXG_HIS_AS"/>
</dbReference>
<dbReference type="GO" id="GO:0019433">
    <property type="term" value="P:triglyceride catabolic process"/>
    <property type="evidence" value="ECO:0007669"/>
    <property type="project" value="TreeGrafter"/>
</dbReference>
<dbReference type="AlphaFoldDB" id="A0A381PQD7"/>
<feature type="non-terminal residue" evidence="4">
    <location>
        <position position="1"/>
    </location>
</feature>
<evidence type="ECO:0000256" key="2">
    <source>
        <dbReference type="ARBA" id="ARBA00022801"/>
    </source>
</evidence>
<dbReference type="GO" id="GO:0004806">
    <property type="term" value="F:triacylglycerol lipase activity"/>
    <property type="evidence" value="ECO:0007669"/>
    <property type="project" value="TreeGrafter"/>
</dbReference>